<protein>
    <submittedName>
        <fullName evidence="1">Uncharacterized protein</fullName>
    </submittedName>
</protein>
<dbReference type="AlphaFoldDB" id="A0A3S0ZXB9"/>
<accession>A0A3S0ZXB9</accession>
<proteinExistence type="predicted"/>
<organism evidence="1 2">
    <name type="scientific">Elysia chlorotica</name>
    <name type="common">Eastern emerald elysia</name>
    <name type="synonym">Sea slug</name>
    <dbReference type="NCBI Taxonomy" id="188477"/>
    <lineage>
        <taxon>Eukaryota</taxon>
        <taxon>Metazoa</taxon>
        <taxon>Spiralia</taxon>
        <taxon>Lophotrochozoa</taxon>
        <taxon>Mollusca</taxon>
        <taxon>Gastropoda</taxon>
        <taxon>Heterobranchia</taxon>
        <taxon>Euthyneura</taxon>
        <taxon>Panpulmonata</taxon>
        <taxon>Sacoglossa</taxon>
        <taxon>Placobranchoidea</taxon>
        <taxon>Plakobranchidae</taxon>
        <taxon>Elysia</taxon>
    </lineage>
</organism>
<reference evidence="1 2" key="1">
    <citation type="submission" date="2019-01" db="EMBL/GenBank/DDBJ databases">
        <title>A draft genome assembly of the solar-powered sea slug Elysia chlorotica.</title>
        <authorList>
            <person name="Cai H."/>
            <person name="Li Q."/>
            <person name="Fang X."/>
            <person name="Li J."/>
            <person name="Curtis N.E."/>
            <person name="Altenburger A."/>
            <person name="Shibata T."/>
            <person name="Feng M."/>
            <person name="Maeda T."/>
            <person name="Schwartz J.A."/>
            <person name="Shigenobu S."/>
            <person name="Lundholm N."/>
            <person name="Nishiyama T."/>
            <person name="Yang H."/>
            <person name="Hasebe M."/>
            <person name="Li S."/>
            <person name="Pierce S.K."/>
            <person name="Wang J."/>
        </authorList>
    </citation>
    <scope>NUCLEOTIDE SEQUENCE [LARGE SCALE GENOMIC DNA]</scope>
    <source>
        <strain evidence="1">EC2010</strain>
        <tissue evidence="1">Whole organism of an adult</tissue>
    </source>
</reference>
<keyword evidence="2" id="KW-1185">Reference proteome</keyword>
<evidence type="ECO:0000313" key="2">
    <source>
        <dbReference type="Proteomes" id="UP000271974"/>
    </source>
</evidence>
<sequence length="122" mass="14295">MPLDQFYRQLSRVWERPPPRRGARKHSALQLSTFSRLEHLPCLYISRELSTSAWIKTNPTLHTGQTPHRVDLKGQPLQQIKQAATNPKWPPRPTRSGCGWLLFWPMCWLCPSLRLFWPHTTA</sequence>
<gene>
    <name evidence="1" type="ORF">EGW08_014682</name>
</gene>
<comment type="caution">
    <text evidence="1">The sequence shown here is derived from an EMBL/GenBank/DDBJ whole genome shotgun (WGS) entry which is preliminary data.</text>
</comment>
<name>A0A3S0ZXB9_ELYCH</name>
<dbReference type="EMBL" id="RQTK01000572">
    <property type="protein sequence ID" value="RUS77553.1"/>
    <property type="molecule type" value="Genomic_DNA"/>
</dbReference>
<evidence type="ECO:0000313" key="1">
    <source>
        <dbReference type="EMBL" id="RUS77553.1"/>
    </source>
</evidence>
<dbReference type="Proteomes" id="UP000271974">
    <property type="component" value="Unassembled WGS sequence"/>
</dbReference>